<dbReference type="Pfam" id="PF13843">
    <property type="entry name" value="DDE_Tnp_1_7"/>
    <property type="match status" value="1"/>
</dbReference>
<evidence type="ECO:0000259" key="1">
    <source>
        <dbReference type="Pfam" id="PF13843"/>
    </source>
</evidence>
<keyword evidence="2" id="KW-1185">Reference proteome</keyword>
<sequence length="251" mass="29677">MEMLKKKCIDNFIPEQHLAYDESKSPKANTVYEQLFGKAASPLLVLIDEIPEEKRQLSYSFYMDNLFSEFKKTVLYKIKNYLQKKERGYFETAMDKNDGLLYVRWMDNAVVTMISTSCGTKEISHVKRYSQQKKTNILVQRPSLIAKYNTYMGGTDQMDQNLGCYRIGVRGKKWYWPLVTWMFDIAMQNRSGRISKSICSTDSRISDTLRYDKTDHLVQHTEEKKKKKMCRKKLQLNCTNNVFKMLCWVMY</sequence>
<gene>
    <name evidence="3" type="primary">LOC112681706</name>
</gene>
<protein>
    <submittedName>
        <fullName evidence="3">PiggyBac transposable element-derived protein 3-like</fullName>
    </submittedName>
</protein>
<feature type="domain" description="PiggyBac transposable element-derived protein" evidence="1">
    <location>
        <begin position="82"/>
        <end position="189"/>
    </location>
</feature>
<dbReference type="Proteomes" id="UP000694846">
    <property type="component" value="Unplaced"/>
</dbReference>
<dbReference type="GeneID" id="112681706"/>
<accession>A0A8B8FBH9</accession>
<dbReference type="OrthoDB" id="6627023at2759"/>
<dbReference type="PANTHER" id="PTHR47272">
    <property type="entry name" value="DDE_TNP_1_7 DOMAIN-CONTAINING PROTEIN"/>
    <property type="match status" value="1"/>
</dbReference>
<reference evidence="3" key="1">
    <citation type="submission" date="2025-08" db="UniProtKB">
        <authorList>
            <consortium name="RefSeq"/>
        </authorList>
    </citation>
    <scope>IDENTIFICATION</scope>
    <source>
        <tissue evidence="3">Whole body</tissue>
    </source>
</reference>
<evidence type="ECO:0000313" key="2">
    <source>
        <dbReference type="Proteomes" id="UP000694846"/>
    </source>
</evidence>
<name>A0A8B8FBH9_9HEMI</name>
<dbReference type="AlphaFoldDB" id="A0A8B8FBH9"/>
<dbReference type="InterPro" id="IPR029526">
    <property type="entry name" value="PGBD"/>
</dbReference>
<dbReference type="PANTHER" id="PTHR47272:SF2">
    <property type="entry name" value="PIGGYBAC TRANSPOSABLE ELEMENT-DERIVED PROTEIN 3-LIKE"/>
    <property type="match status" value="1"/>
</dbReference>
<dbReference type="RefSeq" id="XP_025407777.1">
    <property type="nucleotide sequence ID" value="XM_025551992.1"/>
</dbReference>
<evidence type="ECO:0000313" key="3">
    <source>
        <dbReference type="RefSeq" id="XP_025407777.1"/>
    </source>
</evidence>
<proteinExistence type="predicted"/>
<organism evidence="2 3">
    <name type="scientific">Sipha flava</name>
    <name type="common">yellow sugarcane aphid</name>
    <dbReference type="NCBI Taxonomy" id="143950"/>
    <lineage>
        <taxon>Eukaryota</taxon>
        <taxon>Metazoa</taxon>
        <taxon>Ecdysozoa</taxon>
        <taxon>Arthropoda</taxon>
        <taxon>Hexapoda</taxon>
        <taxon>Insecta</taxon>
        <taxon>Pterygota</taxon>
        <taxon>Neoptera</taxon>
        <taxon>Paraneoptera</taxon>
        <taxon>Hemiptera</taxon>
        <taxon>Sternorrhyncha</taxon>
        <taxon>Aphidomorpha</taxon>
        <taxon>Aphidoidea</taxon>
        <taxon>Aphididae</taxon>
        <taxon>Sipha</taxon>
    </lineage>
</organism>